<evidence type="ECO:0000256" key="1">
    <source>
        <dbReference type="ARBA" id="ARBA00022679"/>
    </source>
</evidence>
<comment type="catalytic activity">
    <reaction evidence="10">
        <text>GTP + ATP = 3',3'-cGAMP + 2 diphosphate</text>
        <dbReference type="Rhea" id="RHEA:35647"/>
        <dbReference type="ChEBI" id="CHEBI:30616"/>
        <dbReference type="ChEBI" id="CHEBI:33019"/>
        <dbReference type="ChEBI" id="CHEBI:37565"/>
        <dbReference type="ChEBI" id="CHEBI:71501"/>
    </reaction>
    <physiologicalReaction direction="left-to-right" evidence="10">
        <dbReference type="Rhea" id="RHEA:35648"/>
    </physiologicalReaction>
</comment>
<accession>A0A4R6WIY3</accession>
<dbReference type="GO" id="GO:0016779">
    <property type="term" value="F:nucleotidyltransferase activity"/>
    <property type="evidence" value="ECO:0007669"/>
    <property type="project" value="UniProtKB-KW"/>
</dbReference>
<evidence type="ECO:0000313" key="12">
    <source>
        <dbReference type="EMBL" id="TDQ78331.1"/>
    </source>
</evidence>
<evidence type="ECO:0000256" key="8">
    <source>
        <dbReference type="ARBA" id="ARBA00023118"/>
    </source>
</evidence>
<dbReference type="AlphaFoldDB" id="A0A4R6WIY3"/>
<evidence type="ECO:0000256" key="10">
    <source>
        <dbReference type="ARBA" id="ARBA00048304"/>
    </source>
</evidence>
<gene>
    <name evidence="12" type="ORF">CLV99_2314</name>
</gene>
<evidence type="ECO:0000256" key="9">
    <source>
        <dbReference type="ARBA" id="ARBA00044145"/>
    </source>
</evidence>
<keyword evidence="7" id="KW-0546">Nucleotide metabolism</keyword>
<sequence>MINDIHKKQEFNEILELLSENLSITKTQHEAAVQSYIAVGKFLSNDNSPLAEYEPYIKPQGSFIIGTTIQTVDPDGDIDLDVVCEFKSKPENWAQLHLKNAVGDRLNESERYRDLLDEEGRRCWTLKYRENAESSNQRYHMDILPALISNGYSILLEKAMSADTYEEFDELRLSITDKEEGNYHHEIRPEYWKQSNPYGYAIWFMNKAKTVNGVKKRLYSLNESVKPAPEYQEARLPLQRVVQLLKRHRDIHFQNEPNEEVKKQKPISCIITTLAARAYRGEEDLIDAMWGVVNRMEDEIEFKFNPALNKDIEWISNPTNTSENFADRWNDEGSVRRENFYAWLDKVKLDLREAHSKSGLFNISESLQASFGKDSVTKTFSDLGNRRRLLTEAGENYADRRSGILGAVGATLSGASKVKSHSFDGNDQI</sequence>
<dbReference type="GO" id="GO:0046872">
    <property type="term" value="F:metal ion binding"/>
    <property type="evidence" value="ECO:0007669"/>
    <property type="project" value="UniProtKB-KW"/>
</dbReference>
<dbReference type="Proteomes" id="UP000295292">
    <property type="component" value="Unassembled WGS sequence"/>
</dbReference>
<comment type="caution">
    <text evidence="12">The sequence shown here is derived from an EMBL/GenBank/DDBJ whole genome shotgun (WGS) entry which is preliminary data.</text>
</comment>
<evidence type="ECO:0000256" key="3">
    <source>
        <dbReference type="ARBA" id="ARBA00022723"/>
    </source>
</evidence>
<dbReference type="InterPro" id="IPR048445">
    <property type="entry name" value="DncV-like_NTFase"/>
</dbReference>
<dbReference type="EMBL" id="SNYV01000013">
    <property type="protein sequence ID" value="TDQ78331.1"/>
    <property type="molecule type" value="Genomic_DNA"/>
</dbReference>
<dbReference type="OrthoDB" id="1118920at2"/>
<keyword evidence="2" id="KW-0548">Nucleotidyltransferase</keyword>
<keyword evidence="6" id="KW-0460">Magnesium</keyword>
<keyword evidence="4" id="KW-0547">Nucleotide-binding</keyword>
<dbReference type="Pfam" id="PF21654">
    <property type="entry name" value="DncV-like_NTFase"/>
    <property type="match status" value="1"/>
</dbReference>
<dbReference type="GO" id="GO:0005524">
    <property type="term" value="F:ATP binding"/>
    <property type="evidence" value="ECO:0007669"/>
    <property type="project" value="UniProtKB-KW"/>
</dbReference>
<evidence type="ECO:0000256" key="5">
    <source>
        <dbReference type="ARBA" id="ARBA00022840"/>
    </source>
</evidence>
<keyword evidence="8" id="KW-0051">Antiviral defense</keyword>
<keyword evidence="3" id="KW-0479">Metal-binding</keyword>
<evidence type="ECO:0000256" key="7">
    <source>
        <dbReference type="ARBA" id="ARBA00023080"/>
    </source>
</evidence>
<feature type="domain" description="Cyclic GMP-AMP synthase DncV-like nucleotidyltransferase" evidence="11">
    <location>
        <begin position="57"/>
        <end position="143"/>
    </location>
</feature>
<keyword evidence="5" id="KW-0067">ATP-binding</keyword>
<dbReference type="GO" id="GO:0051607">
    <property type="term" value="P:defense response to virus"/>
    <property type="evidence" value="ECO:0007669"/>
    <property type="project" value="UniProtKB-KW"/>
</dbReference>
<dbReference type="RefSeq" id="WP_133584563.1">
    <property type="nucleotide sequence ID" value="NZ_SNYV01000013.1"/>
</dbReference>
<dbReference type="GO" id="GO:0009117">
    <property type="term" value="P:nucleotide metabolic process"/>
    <property type="evidence" value="ECO:0007669"/>
    <property type="project" value="UniProtKB-KW"/>
</dbReference>
<name>A0A4R6WIY3_9SPHI</name>
<evidence type="ECO:0000256" key="2">
    <source>
        <dbReference type="ARBA" id="ARBA00022695"/>
    </source>
</evidence>
<dbReference type="InterPro" id="IPR006116">
    <property type="entry name" value="NT_2-5OAS_ClassI-CCAase"/>
</dbReference>
<protein>
    <recommendedName>
        <fullName evidence="9">Cyclic GMP-AMP synthase</fullName>
    </recommendedName>
</protein>
<keyword evidence="1" id="KW-0808">Transferase</keyword>
<proteinExistence type="predicted"/>
<evidence type="ECO:0000313" key="13">
    <source>
        <dbReference type="Proteomes" id="UP000295292"/>
    </source>
</evidence>
<keyword evidence="13" id="KW-1185">Reference proteome</keyword>
<evidence type="ECO:0000256" key="6">
    <source>
        <dbReference type="ARBA" id="ARBA00022842"/>
    </source>
</evidence>
<organism evidence="12 13">
    <name type="scientific">Sphingobacterium yanglingense</name>
    <dbReference type="NCBI Taxonomy" id="1437280"/>
    <lineage>
        <taxon>Bacteria</taxon>
        <taxon>Pseudomonadati</taxon>
        <taxon>Bacteroidota</taxon>
        <taxon>Sphingobacteriia</taxon>
        <taxon>Sphingobacteriales</taxon>
        <taxon>Sphingobacteriaceae</taxon>
        <taxon>Sphingobacterium</taxon>
    </lineage>
</organism>
<evidence type="ECO:0000256" key="4">
    <source>
        <dbReference type="ARBA" id="ARBA00022741"/>
    </source>
</evidence>
<reference evidence="12 13" key="1">
    <citation type="submission" date="2019-03" db="EMBL/GenBank/DDBJ databases">
        <title>Genomic Encyclopedia of Archaeal and Bacterial Type Strains, Phase II (KMG-II): from individual species to whole genera.</title>
        <authorList>
            <person name="Goeker M."/>
        </authorList>
    </citation>
    <scope>NUCLEOTIDE SEQUENCE [LARGE SCALE GENOMIC DNA]</scope>
    <source>
        <strain evidence="12 13">DSM 28353</strain>
    </source>
</reference>
<evidence type="ECO:0000259" key="11">
    <source>
        <dbReference type="Pfam" id="PF21654"/>
    </source>
</evidence>
<dbReference type="CDD" id="cd05400">
    <property type="entry name" value="NT_2-5OAS_ClassI-CCAase"/>
    <property type="match status" value="1"/>
</dbReference>